<keyword evidence="1" id="KW-0805">Transcription regulation</keyword>
<dbReference type="PROSITE" id="PS50949">
    <property type="entry name" value="HTH_GNTR"/>
    <property type="match status" value="1"/>
</dbReference>
<dbReference type="SUPFAM" id="SSF46785">
    <property type="entry name" value="Winged helix' DNA-binding domain"/>
    <property type="match status" value="1"/>
</dbReference>
<gene>
    <name evidence="5" type="primary">lutR_2</name>
    <name evidence="5" type="ORF">BHLFYP23_01203</name>
</gene>
<evidence type="ECO:0000259" key="4">
    <source>
        <dbReference type="PROSITE" id="PS50949"/>
    </source>
</evidence>
<dbReference type="PANTHER" id="PTHR43537:SF5">
    <property type="entry name" value="UXU OPERON TRANSCRIPTIONAL REGULATOR"/>
    <property type="match status" value="1"/>
</dbReference>
<feature type="domain" description="HTH gntR-type" evidence="4">
    <location>
        <begin position="6"/>
        <end position="74"/>
    </location>
</feature>
<evidence type="ECO:0000256" key="1">
    <source>
        <dbReference type="ARBA" id="ARBA00023015"/>
    </source>
</evidence>
<dbReference type="RefSeq" id="WP_004222454.1">
    <property type="nucleotide sequence ID" value="NZ_CACRSY010000016.1"/>
</dbReference>
<dbReference type="CDD" id="cd07377">
    <property type="entry name" value="WHTH_GntR"/>
    <property type="match status" value="1"/>
</dbReference>
<keyword evidence="2" id="KW-0238">DNA-binding</keyword>
<dbReference type="AlphaFoldDB" id="A0A6N2VMT5"/>
<dbReference type="SMART" id="SM00345">
    <property type="entry name" value="HTH_GNTR"/>
    <property type="match status" value="1"/>
</dbReference>
<dbReference type="GO" id="GO:0003677">
    <property type="term" value="F:DNA binding"/>
    <property type="evidence" value="ECO:0007669"/>
    <property type="project" value="UniProtKB-KW"/>
</dbReference>
<dbReference type="InterPro" id="IPR000524">
    <property type="entry name" value="Tscrpt_reg_HTH_GntR"/>
</dbReference>
<accession>A0A6N2VMT5</accession>
<dbReference type="InterPro" id="IPR036388">
    <property type="entry name" value="WH-like_DNA-bd_sf"/>
</dbReference>
<dbReference type="Gene3D" id="1.20.120.530">
    <property type="entry name" value="GntR ligand-binding domain-like"/>
    <property type="match status" value="1"/>
</dbReference>
<proteinExistence type="predicted"/>
<reference evidence="5" key="1">
    <citation type="submission" date="2019-11" db="EMBL/GenBank/DDBJ databases">
        <authorList>
            <person name="Feng L."/>
        </authorList>
    </citation>
    <scope>NUCLEOTIDE SEQUENCE</scope>
    <source>
        <strain evidence="5">BhanseniiLFYP23</strain>
    </source>
</reference>
<dbReference type="Pfam" id="PF00392">
    <property type="entry name" value="GntR"/>
    <property type="match status" value="1"/>
</dbReference>
<protein>
    <submittedName>
        <fullName evidence="5">HTH-type transcriptional regulator LutR</fullName>
    </submittedName>
</protein>
<dbReference type="PRINTS" id="PR00035">
    <property type="entry name" value="HTHGNTR"/>
</dbReference>
<organism evidence="5">
    <name type="scientific">Blautia hansenii</name>
    <name type="common">Ruminococcus hansenii</name>
    <dbReference type="NCBI Taxonomy" id="1322"/>
    <lineage>
        <taxon>Bacteria</taxon>
        <taxon>Bacillati</taxon>
        <taxon>Bacillota</taxon>
        <taxon>Clostridia</taxon>
        <taxon>Lachnospirales</taxon>
        <taxon>Lachnospiraceae</taxon>
        <taxon>Blautia</taxon>
    </lineage>
</organism>
<name>A0A6N2VMT5_BLAHA</name>
<dbReference type="EMBL" id="CACRSY010000016">
    <property type="protein sequence ID" value="VYT31300.1"/>
    <property type="molecule type" value="Genomic_DNA"/>
</dbReference>
<dbReference type="GO" id="GO:0003700">
    <property type="term" value="F:DNA-binding transcription factor activity"/>
    <property type="evidence" value="ECO:0007669"/>
    <property type="project" value="InterPro"/>
</dbReference>
<sequence>MRIKKVNVTEQVVEYLKENIEAGNWKVGEKIPSENQMTSTLGVSRSSVRAALQYMIGIGVLESVHGKGTYLINSQVENWEEADNKITSEDCKDIEKVLEFRRILEPDACRLAVERGDSQVVSELEKYLKQMKKYEGERDAFVNADLKFHEVICKASGNQLLEKSLHKVFLETRKNHNQMNALFGFQSGIDCHTEILEAFKEKNSQKAYRAMWNHMNQAMKKI</sequence>
<dbReference type="InterPro" id="IPR008920">
    <property type="entry name" value="TF_FadR/GntR_C"/>
</dbReference>
<dbReference type="InterPro" id="IPR011711">
    <property type="entry name" value="GntR_C"/>
</dbReference>
<evidence type="ECO:0000313" key="5">
    <source>
        <dbReference type="EMBL" id="VYT31300.1"/>
    </source>
</evidence>
<dbReference type="SUPFAM" id="SSF48008">
    <property type="entry name" value="GntR ligand-binding domain-like"/>
    <property type="match status" value="1"/>
</dbReference>
<dbReference type="PANTHER" id="PTHR43537">
    <property type="entry name" value="TRANSCRIPTIONAL REGULATOR, GNTR FAMILY"/>
    <property type="match status" value="1"/>
</dbReference>
<dbReference type="Pfam" id="PF07729">
    <property type="entry name" value="FCD"/>
    <property type="match status" value="1"/>
</dbReference>
<dbReference type="SMART" id="SM00895">
    <property type="entry name" value="FCD"/>
    <property type="match status" value="1"/>
</dbReference>
<dbReference type="InterPro" id="IPR036390">
    <property type="entry name" value="WH_DNA-bd_sf"/>
</dbReference>
<evidence type="ECO:0000256" key="2">
    <source>
        <dbReference type="ARBA" id="ARBA00023125"/>
    </source>
</evidence>
<dbReference type="Gene3D" id="1.10.10.10">
    <property type="entry name" value="Winged helix-like DNA-binding domain superfamily/Winged helix DNA-binding domain"/>
    <property type="match status" value="1"/>
</dbReference>
<evidence type="ECO:0000256" key="3">
    <source>
        <dbReference type="ARBA" id="ARBA00023163"/>
    </source>
</evidence>
<keyword evidence="3" id="KW-0804">Transcription</keyword>